<feature type="domain" description="VTT" evidence="2">
    <location>
        <begin position="32"/>
        <end position="145"/>
    </location>
</feature>
<keyword evidence="1" id="KW-0472">Membrane</keyword>
<name>A0A2I2K8Z9_9ZZZZ</name>
<evidence type="ECO:0000259" key="2">
    <source>
        <dbReference type="Pfam" id="PF09335"/>
    </source>
</evidence>
<proteinExistence type="predicted"/>
<dbReference type="PANTHER" id="PTHR42709:SF4">
    <property type="entry name" value="INNER MEMBRANE PROTEIN YQAA"/>
    <property type="match status" value="1"/>
</dbReference>
<protein>
    <submittedName>
        <fullName evidence="3">Probable integral membrane protein Cj0341c</fullName>
    </submittedName>
</protein>
<organism evidence="3">
    <name type="scientific">feces metagenome</name>
    <dbReference type="NCBI Taxonomy" id="1861841"/>
    <lineage>
        <taxon>unclassified sequences</taxon>
        <taxon>metagenomes</taxon>
        <taxon>organismal metagenomes</taxon>
    </lineage>
</organism>
<feature type="transmembrane region" description="Helical" evidence="1">
    <location>
        <begin position="49"/>
        <end position="70"/>
    </location>
</feature>
<reference evidence="3" key="2">
    <citation type="submission" date="2017-12" db="EMBL/GenBank/DDBJ databases">
        <title>Two new gene clusters involved in the degradation of lignocelluloses from the fecal microbiota of Tunisian dromedary.</title>
        <authorList>
            <person name="Rihab A."/>
            <person name="Elisabeth L."/>
            <person name="Gabrielle P.-V."/>
            <person name="Sahar T."/>
            <person name="Monia M."/>
            <person name="Fatma E."/>
            <person name="Samir B."/>
        </authorList>
    </citation>
    <scope>NUCLEOTIDE SEQUENCE</scope>
</reference>
<dbReference type="PANTHER" id="PTHR42709">
    <property type="entry name" value="ALKALINE PHOSPHATASE LIKE PROTEIN"/>
    <property type="match status" value="1"/>
</dbReference>
<evidence type="ECO:0000256" key="1">
    <source>
        <dbReference type="SAM" id="Phobius"/>
    </source>
</evidence>
<feature type="transmembrane region" description="Helical" evidence="1">
    <location>
        <begin position="7"/>
        <end position="29"/>
    </location>
</feature>
<dbReference type="AlphaFoldDB" id="A0A2I2K8Z9"/>
<sequence length="151" mass="16545">MEKLVEILIEWGYVGAFISALLAGTIVPFSSELVVAALIKVGSSPALCLISATVGNTIGGLTCYWLGWLGKTEWITKYLKVEPEKIEKVMNYLQGKGAASLMAFFTFLPFIGEAIAVALGFLRSNPLWTTISMFIGKFIRYAVIVWGLMQI</sequence>
<keyword evidence="1" id="KW-1133">Transmembrane helix</keyword>
<dbReference type="InterPro" id="IPR032816">
    <property type="entry name" value="VTT_dom"/>
</dbReference>
<accession>A0A2I2K8Z9</accession>
<keyword evidence="1" id="KW-0812">Transmembrane</keyword>
<evidence type="ECO:0000313" key="3">
    <source>
        <dbReference type="EMBL" id="SJX74174.1"/>
    </source>
</evidence>
<dbReference type="EMBL" id="LT796702">
    <property type="protein sequence ID" value="SJX74174.1"/>
    <property type="molecule type" value="Genomic_DNA"/>
</dbReference>
<dbReference type="InterPro" id="IPR051311">
    <property type="entry name" value="DedA_domain"/>
</dbReference>
<feature type="transmembrane region" description="Helical" evidence="1">
    <location>
        <begin position="127"/>
        <end position="149"/>
    </location>
</feature>
<dbReference type="Pfam" id="PF09335">
    <property type="entry name" value="VTT_dom"/>
    <property type="match status" value="1"/>
</dbReference>
<reference evidence="3" key="1">
    <citation type="submission" date="2017-02" db="EMBL/GenBank/DDBJ databases">
        <authorList>
            <person name="Peterson S.W."/>
        </authorList>
    </citation>
    <scope>NUCLEOTIDE SEQUENCE</scope>
</reference>
<feature type="transmembrane region" description="Helical" evidence="1">
    <location>
        <begin position="98"/>
        <end position="121"/>
    </location>
</feature>